<dbReference type="Proteomes" id="UP000327157">
    <property type="component" value="Unassembled WGS sequence"/>
</dbReference>
<comment type="caution">
    <text evidence="1">The sequence shown here is derived from an EMBL/GenBank/DDBJ whole genome shotgun (WGS) entry which is preliminary data.</text>
</comment>
<gene>
    <name evidence="1" type="ORF">D8674_038041</name>
</gene>
<protein>
    <submittedName>
        <fullName evidence="1">Uncharacterized protein</fullName>
    </submittedName>
</protein>
<reference evidence="1 2" key="2">
    <citation type="submission" date="2019-11" db="EMBL/GenBank/DDBJ databases">
        <title>A de novo genome assembly of a pear dwarfing rootstock.</title>
        <authorList>
            <person name="Wang F."/>
            <person name="Wang J."/>
            <person name="Li S."/>
            <person name="Zhang Y."/>
            <person name="Fang M."/>
            <person name="Ma L."/>
            <person name="Zhao Y."/>
            <person name="Jiang S."/>
        </authorList>
    </citation>
    <scope>NUCLEOTIDE SEQUENCE [LARGE SCALE GENOMIC DNA]</scope>
    <source>
        <strain evidence="1">S2</strain>
        <tissue evidence="1">Leaf</tissue>
    </source>
</reference>
<evidence type="ECO:0000313" key="2">
    <source>
        <dbReference type="Proteomes" id="UP000327157"/>
    </source>
</evidence>
<organism evidence="1 2">
    <name type="scientific">Pyrus ussuriensis x Pyrus communis</name>
    <dbReference type="NCBI Taxonomy" id="2448454"/>
    <lineage>
        <taxon>Eukaryota</taxon>
        <taxon>Viridiplantae</taxon>
        <taxon>Streptophyta</taxon>
        <taxon>Embryophyta</taxon>
        <taxon>Tracheophyta</taxon>
        <taxon>Spermatophyta</taxon>
        <taxon>Magnoliopsida</taxon>
        <taxon>eudicotyledons</taxon>
        <taxon>Gunneridae</taxon>
        <taxon>Pentapetalae</taxon>
        <taxon>rosids</taxon>
        <taxon>fabids</taxon>
        <taxon>Rosales</taxon>
        <taxon>Rosaceae</taxon>
        <taxon>Amygdaloideae</taxon>
        <taxon>Maleae</taxon>
        <taxon>Pyrus</taxon>
    </lineage>
</organism>
<proteinExistence type="predicted"/>
<dbReference type="AlphaFoldDB" id="A0A5N5I6R2"/>
<accession>A0A5N5I6R2</accession>
<name>A0A5N5I6R2_9ROSA</name>
<dbReference type="EMBL" id="SMOL01000021">
    <property type="protein sequence ID" value="KAB2634843.1"/>
    <property type="molecule type" value="Genomic_DNA"/>
</dbReference>
<reference evidence="1 2" key="1">
    <citation type="submission" date="2019-09" db="EMBL/GenBank/DDBJ databases">
        <authorList>
            <person name="Ou C."/>
        </authorList>
    </citation>
    <scope>NUCLEOTIDE SEQUENCE [LARGE SCALE GENOMIC DNA]</scope>
    <source>
        <strain evidence="1">S2</strain>
        <tissue evidence="1">Leaf</tissue>
    </source>
</reference>
<sequence>MEGRGSRVRGGEGSALDLYHLFVGVHQPRRRTPARAVEFEAFKLKTENVYSLRLEWVWFDPI</sequence>
<keyword evidence="2" id="KW-1185">Reference proteome</keyword>
<evidence type="ECO:0000313" key="1">
    <source>
        <dbReference type="EMBL" id="KAB2634843.1"/>
    </source>
</evidence>